<dbReference type="AlphaFoldDB" id="A0A6J6KB90"/>
<reference evidence="1" key="1">
    <citation type="submission" date="2020-05" db="EMBL/GenBank/DDBJ databases">
        <authorList>
            <person name="Chiriac C."/>
            <person name="Salcher M."/>
            <person name="Ghai R."/>
            <person name="Kavagutti S V."/>
        </authorList>
    </citation>
    <scope>NUCLEOTIDE SEQUENCE</scope>
</reference>
<dbReference type="EMBL" id="CAEZWE010000010">
    <property type="protein sequence ID" value="CAB4645683.1"/>
    <property type="molecule type" value="Genomic_DNA"/>
</dbReference>
<protein>
    <submittedName>
        <fullName evidence="1">Unannotated protein</fullName>
    </submittedName>
</protein>
<sequence length="47" mass="5036">MSPLILLSLNVTVAVVVRSYTLFTPVVVTVKVRRVMLAVLVAVVLGV</sequence>
<proteinExistence type="predicted"/>
<organism evidence="1">
    <name type="scientific">freshwater metagenome</name>
    <dbReference type="NCBI Taxonomy" id="449393"/>
    <lineage>
        <taxon>unclassified sequences</taxon>
        <taxon>metagenomes</taxon>
        <taxon>ecological metagenomes</taxon>
    </lineage>
</organism>
<evidence type="ECO:0000313" key="1">
    <source>
        <dbReference type="EMBL" id="CAB4645683.1"/>
    </source>
</evidence>
<gene>
    <name evidence="1" type="ORF">UFOPK2169_00428</name>
</gene>
<name>A0A6J6KB90_9ZZZZ</name>
<accession>A0A6J6KB90</accession>